<feature type="compositionally biased region" description="Basic and acidic residues" evidence="1">
    <location>
        <begin position="1"/>
        <end position="15"/>
    </location>
</feature>
<proteinExistence type="predicted"/>
<reference evidence="2" key="2">
    <citation type="journal article" date="2018" name="Sci. Data">
        <title>The draft genome sequence of cork oak.</title>
        <authorList>
            <person name="Ramos A.M."/>
            <person name="Usie A."/>
            <person name="Barbosa P."/>
            <person name="Barros P.M."/>
            <person name="Capote T."/>
            <person name="Chaves I."/>
            <person name="Simoes F."/>
            <person name="Abreu I."/>
            <person name="Carrasquinho I."/>
            <person name="Faro C."/>
            <person name="Guimaraes J.B."/>
            <person name="Mendonca D."/>
            <person name="Nobrega F."/>
            <person name="Rodrigues L."/>
            <person name="Saibo N.J.M."/>
            <person name="Varela M.C."/>
            <person name="Egas C."/>
            <person name="Matos J."/>
            <person name="Miguel C.M."/>
            <person name="Oliveira M.M."/>
            <person name="Ricardo C.P."/>
            <person name="Goncalves S."/>
        </authorList>
    </citation>
    <scope>NUCLEOTIDE SEQUENCE [LARGE SCALE GENOMIC DNA]</scope>
    <source>
        <strain evidence="2">HL8</strain>
    </source>
</reference>
<feature type="compositionally biased region" description="Polar residues" evidence="1">
    <location>
        <begin position="42"/>
        <end position="53"/>
    </location>
</feature>
<dbReference type="EMBL" id="PKMF04000027">
    <property type="protein sequence ID" value="KAK7857400.1"/>
    <property type="molecule type" value="Genomic_DNA"/>
</dbReference>
<dbReference type="AlphaFoldDB" id="A0AAW0M0N3"/>
<sequence>MRGEMTSDSLVRSREEDEELQRSTKKSRHAVKENKTEATLGLPSQSPTKSNRALSPPSRFLYTKVNPIAEATRNNDVTGGSVICVDHNIEVPIGSKSKSTHANSKGLKPMSMPKRKKSVVQFGQRVTRQKRLPKWKIIKTMELKTINQKSH</sequence>
<feature type="region of interest" description="Disordered" evidence="1">
    <location>
        <begin position="1"/>
        <end position="59"/>
    </location>
</feature>
<comment type="caution">
    <text evidence="2">The sequence shown here is derived from an EMBL/GenBank/DDBJ whole genome shotgun (WGS) entry which is preliminary data.</text>
</comment>
<evidence type="ECO:0000313" key="2">
    <source>
        <dbReference type="EMBL" id="KAK7857400.1"/>
    </source>
</evidence>
<protein>
    <submittedName>
        <fullName evidence="2">Uncharacterized protein</fullName>
    </submittedName>
</protein>
<evidence type="ECO:0000256" key="1">
    <source>
        <dbReference type="SAM" id="MobiDB-lite"/>
    </source>
</evidence>
<name>A0AAW0M0N3_QUESU</name>
<feature type="region of interest" description="Disordered" evidence="1">
    <location>
        <begin position="94"/>
        <end position="118"/>
    </location>
</feature>
<accession>A0AAW0M0N3</accession>
<reference evidence="2" key="3">
    <citation type="submission" date="2023-07" db="EMBL/GenBank/DDBJ databases">
        <title>An improved reference 1 genome and first organelle genomes of Quercus suber.</title>
        <authorList>
            <consortium name="Genosuber Consortium"/>
            <person name="Usie A."/>
            <person name="Serra O."/>
            <person name="Barros P."/>
        </authorList>
    </citation>
    <scope>NUCLEOTIDE SEQUENCE</scope>
    <source>
        <strain evidence="2">HL8</strain>
        <tissue evidence="2">Leaves</tissue>
    </source>
</reference>
<reference evidence="2" key="1">
    <citation type="submission" date="2017-12" db="EMBL/GenBank/DDBJ databases">
        <authorList>
            <person name="Barbosa P."/>
            <person name="Usie A."/>
            <person name="Ramos A.M."/>
        </authorList>
    </citation>
    <scope>NUCLEOTIDE SEQUENCE</scope>
    <source>
        <strain evidence="2">HL8</strain>
        <tissue evidence="2">Leaves</tissue>
    </source>
</reference>
<gene>
    <name evidence="2" type="ORF">CFP56_017664</name>
</gene>
<organism evidence="2">
    <name type="scientific">Quercus suber</name>
    <name type="common">Cork oak</name>
    <dbReference type="NCBI Taxonomy" id="58331"/>
    <lineage>
        <taxon>Eukaryota</taxon>
        <taxon>Viridiplantae</taxon>
        <taxon>Streptophyta</taxon>
        <taxon>Embryophyta</taxon>
        <taxon>Tracheophyta</taxon>
        <taxon>Spermatophyta</taxon>
        <taxon>Magnoliopsida</taxon>
        <taxon>eudicotyledons</taxon>
        <taxon>Gunneridae</taxon>
        <taxon>Pentapetalae</taxon>
        <taxon>rosids</taxon>
        <taxon>fabids</taxon>
        <taxon>Fagales</taxon>
        <taxon>Fagaceae</taxon>
        <taxon>Quercus</taxon>
    </lineage>
</organism>